<dbReference type="InterPro" id="IPR012296">
    <property type="entry name" value="Nuclease_put_TT1808"/>
</dbReference>
<evidence type="ECO:0000313" key="2">
    <source>
        <dbReference type="EMBL" id="MEG3437895.1"/>
    </source>
</evidence>
<feature type="domain" description="Putative restriction endonuclease" evidence="1">
    <location>
        <begin position="13"/>
        <end position="181"/>
    </location>
</feature>
<dbReference type="Proteomes" id="UP001328733">
    <property type="component" value="Unassembled WGS sequence"/>
</dbReference>
<keyword evidence="2" id="KW-0378">Hydrolase</keyword>
<dbReference type="CDD" id="cd06260">
    <property type="entry name" value="DUF820-like"/>
    <property type="match status" value="1"/>
</dbReference>
<dbReference type="GO" id="GO:0004519">
    <property type="term" value="F:endonuclease activity"/>
    <property type="evidence" value="ECO:0007669"/>
    <property type="project" value="UniProtKB-KW"/>
</dbReference>
<sequence length="195" mass="22893">MIAQLQENKIYSPEEYLEFEENSEERHEYIAGEIRLMTGGTPNHNKVAGNLYASLNFALKRQPYEVFMAELRLWIPEKRIHTYPDVMVISPPLEYAENRRDTVTDPLLIGEVLSRSTRNYDRGDKFIAYRTIPSFQEYILIDQYSPHVEHYRKTEPNQWIFTEYDGLDAVLSLSSVSLQIELADLYDKVNFGEEM</sequence>
<dbReference type="PANTHER" id="PTHR36558">
    <property type="entry name" value="GLR1098 PROTEIN"/>
    <property type="match status" value="1"/>
</dbReference>
<dbReference type="PANTHER" id="PTHR36558:SF1">
    <property type="entry name" value="RESTRICTION ENDONUCLEASE DOMAIN-CONTAINING PROTEIN-RELATED"/>
    <property type="match status" value="1"/>
</dbReference>
<evidence type="ECO:0000259" key="1">
    <source>
        <dbReference type="Pfam" id="PF05685"/>
    </source>
</evidence>
<dbReference type="AlphaFoldDB" id="A0AAW9QJC4"/>
<protein>
    <submittedName>
        <fullName evidence="2">Uma2 family endonuclease</fullName>
    </submittedName>
</protein>
<dbReference type="EMBL" id="JBAFSM010000021">
    <property type="protein sequence ID" value="MEG3437895.1"/>
    <property type="molecule type" value="Genomic_DNA"/>
</dbReference>
<organism evidence="2 3">
    <name type="scientific">Pannus brasiliensis CCIBt3594</name>
    <dbReference type="NCBI Taxonomy" id="1427578"/>
    <lineage>
        <taxon>Bacteria</taxon>
        <taxon>Bacillati</taxon>
        <taxon>Cyanobacteriota</taxon>
        <taxon>Cyanophyceae</taxon>
        <taxon>Oscillatoriophycideae</taxon>
        <taxon>Chroococcales</taxon>
        <taxon>Microcystaceae</taxon>
        <taxon>Pannus</taxon>
    </lineage>
</organism>
<name>A0AAW9QJC4_9CHRO</name>
<dbReference type="RefSeq" id="WP_332865378.1">
    <property type="nucleotide sequence ID" value="NZ_JBAFSM010000021.1"/>
</dbReference>
<dbReference type="Gene3D" id="3.90.1570.10">
    <property type="entry name" value="tt1808, chain A"/>
    <property type="match status" value="1"/>
</dbReference>
<dbReference type="InterPro" id="IPR011335">
    <property type="entry name" value="Restrct_endonuc-II-like"/>
</dbReference>
<gene>
    <name evidence="2" type="ORF">V0288_12275</name>
</gene>
<dbReference type="SUPFAM" id="SSF52980">
    <property type="entry name" value="Restriction endonuclease-like"/>
    <property type="match status" value="1"/>
</dbReference>
<evidence type="ECO:0000313" key="3">
    <source>
        <dbReference type="Proteomes" id="UP001328733"/>
    </source>
</evidence>
<keyword evidence="2" id="KW-0540">Nuclease</keyword>
<accession>A0AAW9QJC4</accession>
<keyword evidence="2" id="KW-0255">Endonuclease</keyword>
<reference evidence="2 3" key="1">
    <citation type="submission" date="2024-01" db="EMBL/GenBank/DDBJ databases">
        <title>Genomic insights into the taxonomy and metabolism of the cyanobacterium Pannus brasiliensis CCIBt3594.</title>
        <authorList>
            <person name="Machado M."/>
            <person name="Botero N.B."/>
            <person name="Andreote A.P.D."/>
            <person name="Feitosa A.M.T."/>
            <person name="Popin R."/>
            <person name="Sivonen K."/>
            <person name="Fiore M.F."/>
        </authorList>
    </citation>
    <scope>NUCLEOTIDE SEQUENCE [LARGE SCALE GENOMIC DNA]</scope>
    <source>
        <strain evidence="2 3">CCIBt3594</strain>
    </source>
</reference>
<comment type="caution">
    <text evidence="2">The sequence shown here is derived from an EMBL/GenBank/DDBJ whole genome shotgun (WGS) entry which is preliminary data.</text>
</comment>
<dbReference type="Pfam" id="PF05685">
    <property type="entry name" value="Uma2"/>
    <property type="match status" value="1"/>
</dbReference>
<dbReference type="InterPro" id="IPR008538">
    <property type="entry name" value="Uma2"/>
</dbReference>
<keyword evidence="3" id="KW-1185">Reference proteome</keyword>
<proteinExistence type="predicted"/>